<evidence type="ECO:0000256" key="2">
    <source>
        <dbReference type="ARBA" id="ARBA00029447"/>
    </source>
</evidence>
<dbReference type="Proteomes" id="UP000317557">
    <property type="component" value="Unassembled WGS sequence"/>
</dbReference>
<dbReference type="GO" id="GO:0007165">
    <property type="term" value="P:signal transduction"/>
    <property type="evidence" value="ECO:0007669"/>
    <property type="project" value="UniProtKB-KW"/>
</dbReference>
<evidence type="ECO:0000313" key="8">
    <source>
        <dbReference type="Proteomes" id="UP000317557"/>
    </source>
</evidence>
<dbReference type="SUPFAM" id="SSF58104">
    <property type="entry name" value="Methyl-accepting chemotaxis protein (MCP) signaling domain"/>
    <property type="match status" value="1"/>
</dbReference>
<dbReference type="PRINTS" id="PR00260">
    <property type="entry name" value="CHEMTRNSDUCR"/>
</dbReference>
<evidence type="ECO:0000256" key="3">
    <source>
        <dbReference type="PROSITE-ProRule" id="PRU00284"/>
    </source>
</evidence>
<keyword evidence="5" id="KW-1133">Transmembrane helix</keyword>
<dbReference type="GO" id="GO:0005886">
    <property type="term" value="C:plasma membrane"/>
    <property type="evidence" value="ECO:0007669"/>
    <property type="project" value="TreeGrafter"/>
</dbReference>
<organism evidence="7 8">
    <name type="scientific">Gracilimonas mengyeensis</name>
    <dbReference type="NCBI Taxonomy" id="1302730"/>
    <lineage>
        <taxon>Bacteria</taxon>
        <taxon>Pseudomonadati</taxon>
        <taxon>Balneolota</taxon>
        <taxon>Balneolia</taxon>
        <taxon>Balneolales</taxon>
        <taxon>Balneolaceae</taxon>
        <taxon>Gracilimonas</taxon>
    </lineage>
</organism>
<feature type="region of interest" description="Disordered" evidence="4">
    <location>
        <begin position="640"/>
        <end position="695"/>
    </location>
</feature>
<dbReference type="SMART" id="SM00283">
    <property type="entry name" value="MA"/>
    <property type="match status" value="1"/>
</dbReference>
<feature type="transmembrane region" description="Helical" evidence="5">
    <location>
        <begin position="28"/>
        <end position="50"/>
    </location>
</feature>
<feature type="compositionally biased region" description="Acidic residues" evidence="4">
    <location>
        <begin position="685"/>
        <end position="695"/>
    </location>
</feature>
<evidence type="ECO:0000313" key="7">
    <source>
        <dbReference type="EMBL" id="SMO82056.1"/>
    </source>
</evidence>
<comment type="similarity">
    <text evidence="2">Belongs to the methyl-accepting chemotaxis (MCP) protein family.</text>
</comment>
<proteinExistence type="inferred from homology"/>
<feature type="transmembrane region" description="Helical" evidence="5">
    <location>
        <begin position="328"/>
        <end position="350"/>
    </location>
</feature>
<accession>A0A521EDP3</accession>
<evidence type="ECO:0000256" key="1">
    <source>
        <dbReference type="ARBA" id="ARBA00022500"/>
    </source>
</evidence>
<dbReference type="Pfam" id="PF00015">
    <property type="entry name" value="MCPsignal"/>
    <property type="match status" value="1"/>
</dbReference>
<sequence length="695" mass="75277">MADLKNKLSGVQQSFRTGKGKWTINKQIAAIALGGGFVTLLLGVVAYFALFSIEGYTNRLVEAYLPEWDVASTVETETWEVGYNMAMYSLTNEDKFYNQAQVNFANADSAIQEARELSEAQNLAELNSRIGGLEEAFKGYRESVEIYYEATNSLLRYRSQVDGNAGEFLSIVDEYHAAARNSLNSLAGGNNQQQVALINSQIAKIDDLTRTFNSSIKTLWKAEATNDAGTFAELDEQLKAVRSDFGDITQEVTDPEQQMYLSMALGILNDNIASINEMVDARKVVSEQEEIRIATYDEIIGNAVALSEVATNLSFEQGDNTLATVSQYSWIIGIGILVAVGGALLLGLLVGRNISGALKNLIARLTSGADQVNASSRQLSGASQELAESSSEQAASLQQTTSSLEEISSQTKQTANNASEAELAMKEAEPMIKKGVEAMERMNKAMEEIKNSSLETSKIIKTIDDIAFQTNLLALNAAVEAARAGEAGKGFAVVAEEVRNLAQRSAEAAKNTSELIESSQGSSERGAAVASEVAENLHQIETSVNNVSTLVVEISAAAKEQETGIEEMNSVMHEMDRVVQENASSSEESASAAEELSSQAAEMNTIVEELMGLVGNIDVQEYDSSGAFYEEDEYYGEYFQDESPAAPSGPAYEEPEEESFSVAKESSNGHNTNGKKKESARDLIPFDEDEDFSDF</sequence>
<dbReference type="InterPro" id="IPR051310">
    <property type="entry name" value="MCP_chemotaxis"/>
</dbReference>
<keyword evidence="1" id="KW-0145">Chemotaxis</keyword>
<dbReference type="InterPro" id="IPR004090">
    <property type="entry name" value="Chemotax_Me-accpt_rcpt"/>
</dbReference>
<protein>
    <submittedName>
        <fullName evidence="7">Methyl-accepting chemotaxis protein (MCP) signalling domain-containing protein</fullName>
    </submittedName>
</protein>
<keyword evidence="5" id="KW-0812">Transmembrane</keyword>
<dbReference type="InterPro" id="IPR004089">
    <property type="entry name" value="MCPsignal_dom"/>
</dbReference>
<gene>
    <name evidence="7" type="ORF">SAMN06265219_111122</name>
</gene>
<dbReference type="PANTHER" id="PTHR43531:SF11">
    <property type="entry name" value="METHYL-ACCEPTING CHEMOTAXIS PROTEIN 3"/>
    <property type="match status" value="1"/>
</dbReference>
<dbReference type="Gene3D" id="1.10.287.950">
    <property type="entry name" value="Methyl-accepting chemotaxis protein"/>
    <property type="match status" value="1"/>
</dbReference>
<keyword evidence="8" id="KW-1185">Reference proteome</keyword>
<evidence type="ECO:0000256" key="4">
    <source>
        <dbReference type="SAM" id="MobiDB-lite"/>
    </source>
</evidence>
<name>A0A521EDP3_9BACT</name>
<dbReference type="PROSITE" id="PS50111">
    <property type="entry name" value="CHEMOTAXIS_TRANSDUC_2"/>
    <property type="match status" value="1"/>
</dbReference>
<dbReference type="EMBL" id="FXTP01000011">
    <property type="protein sequence ID" value="SMO82056.1"/>
    <property type="molecule type" value="Genomic_DNA"/>
</dbReference>
<reference evidence="7 8" key="1">
    <citation type="submission" date="2017-05" db="EMBL/GenBank/DDBJ databases">
        <authorList>
            <person name="Varghese N."/>
            <person name="Submissions S."/>
        </authorList>
    </citation>
    <scope>NUCLEOTIDE SEQUENCE [LARGE SCALE GENOMIC DNA]</scope>
    <source>
        <strain evidence="7 8">DSM 21985</strain>
    </source>
</reference>
<dbReference type="PANTHER" id="PTHR43531">
    <property type="entry name" value="PROTEIN ICFG"/>
    <property type="match status" value="1"/>
</dbReference>
<dbReference type="AlphaFoldDB" id="A0A521EDP3"/>
<evidence type="ECO:0000259" key="6">
    <source>
        <dbReference type="PROSITE" id="PS50111"/>
    </source>
</evidence>
<dbReference type="GO" id="GO:0004888">
    <property type="term" value="F:transmembrane signaling receptor activity"/>
    <property type="evidence" value="ECO:0007669"/>
    <property type="project" value="InterPro"/>
</dbReference>
<feature type="domain" description="Methyl-accepting transducer" evidence="6">
    <location>
        <begin position="368"/>
        <end position="597"/>
    </location>
</feature>
<dbReference type="RefSeq" id="WP_185957301.1">
    <property type="nucleotide sequence ID" value="NZ_FXTP01000011.1"/>
</dbReference>
<evidence type="ECO:0000256" key="5">
    <source>
        <dbReference type="SAM" id="Phobius"/>
    </source>
</evidence>
<dbReference type="GO" id="GO:0006935">
    <property type="term" value="P:chemotaxis"/>
    <property type="evidence" value="ECO:0007669"/>
    <property type="project" value="UniProtKB-KW"/>
</dbReference>
<keyword evidence="3" id="KW-0807">Transducer</keyword>
<dbReference type="CDD" id="cd11386">
    <property type="entry name" value="MCP_signal"/>
    <property type="match status" value="1"/>
</dbReference>
<keyword evidence="5" id="KW-0472">Membrane</keyword>